<comment type="pathway">
    <text evidence="8">Isoprenoid biosynthesis; dimethylallyl diphosphate biosynthesis; dimethylallyl diphosphate from (2E)-4-hydroxy-3-methylbutenyl diphosphate: step 1/1.</text>
</comment>
<dbReference type="EMBL" id="PNBA02000006">
    <property type="protein sequence ID" value="KAG6421525.1"/>
    <property type="molecule type" value="Genomic_DNA"/>
</dbReference>
<keyword evidence="12" id="KW-1185">Reference proteome</keyword>
<dbReference type="PANTHER" id="PTHR31619:SF5">
    <property type="entry name" value="4-HYDROXY-3-METHYLBUT-2-ENYL DIPHOSPHATE REDUCTASE, CHLOROPLASTIC"/>
    <property type="match status" value="1"/>
</dbReference>
<keyword evidence="3" id="KW-0479">Metal-binding</keyword>
<comment type="caution">
    <text evidence="11">The sequence shown here is derived from an EMBL/GenBank/DDBJ whole genome shotgun (WGS) entry which is preliminary data.</text>
</comment>
<reference evidence="11" key="1">
    <citation type="submission" date="2018-01" db="EMBL/GenBank/DDBJ databases">
        <authorList>
            <person name="Mao J.F."/>
        </authorList>
    </citation>
    <scope>NUCLEOTIDE SEQUENCE</scope>
    <source>
        <strain evidence="11">Huo1</strain>
        <tissue evidence="11">Leaf</tissue>
    </source>
</reference>
<dbReference type="Proteomes" id="UP000298416">
    <property type="component" value="Unassembled WGS sequence"/>
</dbReference>
<comment type="pathway">
    <text evidence="7">Isoprenoid biosynthesis; isopentenyl diphosphate biosynthesis via DXP pathway; isopentenyl diphosphate from 1-deoxy-D-xylulose 5-phosphate: step 6/6.</text>
</comment>
<dbReference type="GO" id="GO:0051539">
    <property type="term" value="F:4 iron, 4 sulfur cluster binding"/>
    <property type="evidence" value="ECO:0007669"/>
    <property type="project" value="UniProtKB-KW"/>
</dbReference>
<comment type="cofactor">
    <cofactor evidence="1">
        <name>[4Fe-4S] cluster</name>
        <dbReference type="ChEBI" id="CHEBI:49883"/>
    </cofactor>
</comment>
<evidence type="ECO:0000256" key="9">
    <source>
        <dbReference type="ARBA" id="ARBA00046335"/>
    </source>
</evidence>
<dbReference type="Pfam" id="PF02401">
    <property type="entry name" value="LYTB"/>
    <property type="match status" value="1"/>
</dbReference>
<evidence type="ECO:0000256" key="5">
    <source>
        <dbReference type="ARBA" id="ARBA00023004"/>
    </source>
</evidence>
<evidence type="ECO:0000313" key="12">
    <source>
        <dbReference type="Proteomes" id="UP000298416"/>
    </source>
</evidence>
<comment type="similarity">
    <text evidence="9">Belongs to the IspH family.</text>
</comment>
<dbReference type="PANTHER" id="PTHR31619">
    <property type="entry name" value="4-HYDROXY-3-METHYLBUT-2-ENYL DIPHOSPHATE REDUCTASE, CHLOROPLASTIC"/>
    <property type="match status" value="1"/>
</dbReference>
<sequence length="154" mass="16891">MAEHSSKALLELEAKRGGVSSTSNLESLFLCKKDPTFTPSDASRQKPMAPLPKSQWKLVESIMMRKYGVGNITKHFKSFNTICNGAQERQDATHKLADDEELDLILVVGGWNSSNTLSLQHGELVEKKEWIPKGPITIGITAGASTPDKVLLTK</sequence>
<keyword evidence="2" id="KW-0004">4Fe-4S</keyword>
<evidence type="ECO:0000256" key="2">
    <source>
        <dbReference type="ARBA" id="ARBA00022485"/>
    </source>
</evidence>
<keyword evidence="6" id="KW-0411">Iron-sulfur</keyword>
<evidence type="ECO:0000256" key="4">
    <source>
        <dbReference type="ARBA" id="ARBA00023002"/>
    </source>
</evidence>
<dbReference type="InterPro" id="IPR003451">
    <property type="entry name" value="LytB/IspH"/>
</dbReference>
<dbReference type="EC" id="1.17.7.4" evidence="10"/>
<evidence type="ECO:0000256" key="3">
    <source>
        <dbReference type="ARBA" id="ARBA00022723"/>
    </source>
</evidence>
<proteinExistence type="inferred from homology"/>
<dbReference type="AlphaFoldDB" id="A0A8X8XX16"/>
<keyword evidence="5" id="KW-0408">Iron</keyword>
<accession>A0A8X8XX16</accession>
<dbReference type="GO" id="GO:0019288">
    <property type="term" value="P:isopentenyl diphosphate biosynthetic process, methylerythritol 4-phosphate pathway"/>
    <property type="evidence" value="ECO:0007669"/>
    <property type="project" value="InterPro"/>
</dbReference>
<dbReference type="GO" id="GO:0051745">
    <property type="term" value="F:4-hydroxy-3-methylbut-2-enyl diphosphate reductase activity"/>
    <property type="evidence" value="ECO:0007669"/>
    <property type="project" value="UniProtKB-EC"/>
</dbReference>
<protein>
    <recommendedName>
        <fullName evidence="10">4-hydroxy-3-methylbut-2-enyl diphosphate reductase</fullName>
        <ecNumber evidence="10">1.17.7.4</ecNumber>
    </recommendedName>
</protein>
<reference evidence="11" key="2">
    <citation type="submission" date="2020-08" db="EMBL/GenBank/DDBJ databases">
        <title>Plant Genome Project.</title>
        <authorList>
            <person name="Zhang R.-G."/>
        </authorList>
    </citation>
    <scope>NUCLEOTIDE SEQUENCE</scope>
    <source>
        <strain evidence="11">Huo1</strain>
        <tissue evidence="11">Leaf</tissue>
    </source>
</reference>
<dbReference type="GO" id="GO:0046872">
    <property type="term" value="F:metal ion binding"/>
    <property type="evidence" value="ECO:0007669"/>
    <property type="project" value="UniProtKB-KW"/>
</dbReference>
<dbReference type="Gene3D" id="3.40.1010.20">
    <property type="entry name" value="4-hydroxy-3-methylbut-2-enyl diphosphate reductase, catalytic domain"/>
    <property type="match status" value="1"/>
</dbReference>
<evidence type="ECO:0000256" key="7">
    <source>
        <dbReference type="ARBA" id="ARBA00046313"/>
    </source>
</evidence>
<dbReference type="GO" id="GO:0050992">
    <property type="term" value="P:dimethylallyl diphosphate biosynthetic process"/>
    <property type="evidence" value="ECO:0007669"/>
    <property type="project" value="InterPro"/>
</dbReference>
<evidence type="ECO:0000256" key="8">
    <source>
        <dbReference type="ARBA" id="ARBA00046314"/>
    </source>
</evidence>
<evidence type="ECO:0000256" key="10">
    <source>
        <dbReference type="ARBA" id="ARBA00047177"/>
    </source>
</evidence>
<evidence type="ECO:0000256" key="1">
    <source>
        <dbReference type="ARBA" id="ARBA00001966"/>
    </source>
</evidence>
<evidence type="ECO:0000313" key="11">
    <source>
        <dbReference type="EMBL" id="KAG6421525.1"/>
    </source>
</evidence>
<gene>
    <name evidence="11" type="ORF">SASPL_118081</name>
</gene>
<keyword evidence="4" id="KW-0560">Oxidoreductase</keyword>
<organism evidence="11">
    <name type="scientific">Salvia splendens</name>
    <name type="common">Scarlet sage</name>
    <dbReference type="NCBI Taxonomy" id="180675"/>
    <lineage>
        <taxon>Eukaryota</taxon>
        <taxon>Viridiplantae</taxon>
        <taxon>Streptophyta</taxon>
        <taxon>Embryophyta</taxon>
        <taxon>Tracheophyta</taxon>
        <taxon>Spermatophyta</taxon>
        <taxon>Magnoliopsida</taxon>
        <taxon>eudicotyledons</taxon>
        <taxon>Gunneridae</taxon>
        <taxon>Pentapetalae</taxon>
        <taxon>asterids</taxon>
        <taxon>lamiids</taxon>
        <taxon>Lamiales</taxon>
        <taxon>Lamiaceae</taxon>
        <taxon>Nepetoideae</taxon>
        <taxon>Mentheae</taxon>
        <taxon>Salviinae</taxon>
        <taxon>Salvia</taxon>
        <taxon>Salvia subgen. Calosphace</taxon>
        <taxon>core Calosphace</taxon>
    </lineage>
</organism>
<evidence type="ECO:0000256" key="6">
    <source>
        <dbReference type="ARBA" id="ARBA00023014"/>
    </source>
</evidence>
<name>A0A8X8XX16_SALSN</name>